<sequence>MNHVPSIKLDRIEPSVNIEIHHHFLYNTRDLY</sequence>
<evidence type="ECO:0000313" key="2">
    <source>
        <dbReference type="Proteomes" id="UP000000530"/>
    </source>
</evidence>
<evidence type="ECO:0000313" key="1">
    <source>
        <dbReference type="EMBL" id="AAY21089.1"/>
    </source>
</evidence>
<dbReference type="KEGG" id="sac:SACOL1391"/>
<reference evidence="1 2" key="1">
    <citation type="journal article" date="2005" name="J. Bacteriol.">
        <title>Insights on evolution of virulence and resistance from the complete genome analysis of an early methicillin-resistant Staphylococcus aureus strain and a biofilm-producing methicillin-resistant Staphylococcus epidermidis strain.</title>
        <authorList>
            <person name="Gill S.R."/>
            <person name="Fouts D.E."/>
            <person name="Archer G.L."/>
            <person name="Mongodin E.F."/>
            <person name="Deboy R.T."/>
            <person name="Ravel J."/>
            <person name="Paulsen I.T."/>
            <person name="Kolonay J.F."/>
            <person name="Brinkac L."/>
            <person name="Beanan M."/>
            <person name="Dodson R.J."/>
            <person name="Daugherty S.C."/>
            <person name="Madupu R."/>
            <person name="Angiuoli S.V."/>
            <person name="Durkin A.S."/>
            <person name="Haft D.H."/>
            <person name="Vamathevan J."/>
            <person name="Khouri H."/>
            <person name="Utterback T."/>
            <person name="Lee C."/>
            <person name="Dimitrov G."/>
            <person name="Jiang L."/>
            <person name="Qin H."/>
            <person name="Weidman J."/>
            <person name="Tran K."/>
            <person name="Kang K."/>
            <person name="Hance I.R."/>
            <person name="Nelson K.E."/>
            <person name="Fraser C.M."/>
        </authorList>
    </citation>
    <scope>NUCLEOTIDE SEQUENCE [LARGE SCALE GENOMIC DNA]</scope>
    <source>
        <strain evidence="1 2">COL</strain>
    </source>
</reference>
<dbReference type="AlphaFoldDB" id="A0A0H2X3I0"/>
<accession>A0A0H2X3I0</accession>
<proteinExistence type="predicted"/>
<gene>
    <name evidence="1" type="ordered locus">SACOL1391</name>
</gene>
<organism evidence="1 2">
    <name type="scientific">Staphylococcus aureus (strain COL)</name>
    <dbReference type="NCBI Taxonomy" id="93062"/>
    <lineage>
        <taxon>Bacteria</taxon>
        <taxon>Bacillati</taxon>
        <taxon>Bacillota</taxon>
        <taxon>Bacilli</taxon>
        <taxon>Bacillales</taxon>
        <taxon>Staphylococcaceae</taxon>
        <taxon>Staphylococcus</taxon>
    </lineage>
</organism>
<dbReference type="EMBL" id="CP000046">
    <property type="protein sequence ID" value="AAY21089.1"/>
    <property type="molecule type" value="Genomic_DNA"/>
</dbReference>
<protein>
    <submittedName>
        <fullName evidence="1">Uncharacterized protein</fullName>
    </submittedName>
</protein>
<dbReference type="Proteomes" id="UP000000530">
    <property type="component" value="Chromosome"/>
</dbReference>
<dbReference type="HOGENOM" id="CLU_3391481_0_0_9"/>
<name>A0A0H2X3I0_STAAC</name>